<proteinExistence type="predicted"/>
<dbReference type="InterPro" id="IPR036056">
    <property type="entry name" value="Fibrinogen-like_C"/>
</dbReference>
<sequence>MRQLEINDESFETVVSYMYLGFTIDNKLNWHAHVDILCSISLKLSHPNQDPLRADPLPCGVVTCEESYVTSGSNLGQDQESTDSETVNITSMKIFAIREASNGNREATEDRKLLASLTSQKPDISVEAYAMKVEGHLGSRRSSLRLELFKTVDCSAEFLCEVLSVSSSGKEITSSTKLQRQKPEVASKTVNQRMFYSGPSHFLMFMQQLDMKLALLENRLSEGMRSIEDKIDTRVAEKLCDLEAKMATLNLAGRDSSGEENCVTKDFLLKQDEVIKIAVEASERLERSLNDSFAIISSVERFLDLAQIQDKSNDTDNLLGLSNSSELVRETNTSAIRPTSPGASFETVLQETLANFKLSSCNGSEDASLVLASIKDQVSETNTFLNEAIKPVTDLLVAKRCKRGLVSVVVDQNFPYPLIRPNEKSDLDVPYLCDQTTDGGGWIIIQRRSTGQENFYRDWATYKKGFGSLDGDFWIGNDNLHTLTGNGSYELRVELQFDGKSYFARYGTFSVASEADNYALQVGQFSGGTATDSFSNHNGAPFSTYDRDNDAATRNCAVAYTGAWWYLSPCHYSNLNGKWGAQRYKGPTWNMLRRNTPATFTEMKVRRVEKS</sequence>
<dbReference type="CDD" id="cd00087">
    <property type="entry name" value="FReD"/>
    <property type="match status" value="1"/>
</dbReference>
<dbReference type="InterPro" id="IPR050373">
    <property type="entry name" value="Fibrinogen_C-term_domain"/>
</dbReference>
<dbReference type="PROSITE" id="PS51406">
    <property type="entry name" value="FIBRINOGEN_C_2"/>
    <property type="match status" value="1"/>
</dbReference>
<dbReference type="GO" id="GO:0005615">
    <property type="term" value="C:extracellular space"/>
    <property type="evidence" value="ECO:0007669"/>
    <property type="project" value="TreeGrafter"/>
</dbReference>
<organism evidence="2 3">
    <name type="scientific">Elysia marginata</name>
    <dbReference type="NCBI Taxonomy" id="1093978"/>
    <lineage>
        <taxon>Eukaryota</taxon>
        <taxon>Metazoa</taxon>
        <taxon>Spiralia</taxon>
        <taxon>Lophotrochozoa</taxon>
        <taxon>Mollusca</taxon>
        <taxon>Gastropoda</taxon>
        <taxon>Heterobranchia</taxon>
        <taxon>Euthyneura</taxon>
        <taxon>Panpulmonata</taxon>
        <taxon>Sacoglossa</taxon>
        <taxon>Placobranchoidea</taxon>
        <taxon>Plakobranchidae</taxon>
        <taxon>Elysia</taxon>
    </lineage>
</organism>
<keyword evidence="3" id="KW-1185">Reference proteome</keyword>
<protein>
    <submittedName>
        <fullName evidence="2">Fibrinogen-related protein 3-2</fullName>
    </submittedName>
</protein>
<dbReference type="Pfam" id="PF00147">
    <property type="entry name" value="Fibrinogen_C"/>
    <property type="match status" value="1"/>
</dbReference>
<dbReference type="Gene3D" id="3.90.215.10">
    <property type="entry name" value="Gamma Fibrinogen, chain A, domain 1"/>
    <property type="match status" value="1"/>
</dbReference>
<gene>
    <name evidence="2" type="ORF">ElyMa_001105500</name>
</gene>
<dbReference type="AlphaFoldDB" id="A0AAV4HU72"/>
<dbReference type="EMBL" id="BMAT01002208">
    <property type="protein sequence ID" value="GFS01739.1"/>
    <property type="molecule type" value="Genomic_DNA"/>
</dbReference>
<dbReference type="Proteomes" id="UP000762676">
    <property type="component" value="Unassembled WGS sequence"/>
</dbReference>
<comment type="caution">
    <text evidence="2">The sequence shown here is derived from an EMBL/GenBank/DDBJ whole genome shotgun (WGS) entry which is preliminary data.</text>
</comment>
<reference evidence="2 3" key="1">
    <citation type="journal article" date="2021" name="Elife">
        <title>Chloroplast acquisition without the gene transfer in kleptoplastic sea slugs, Plakobranchus ocellatus.</title>
        <authorList>
            <person name="Maeda T."/>
            <person name="Takahashi S."/>
            <person name="Yoshida T."/>
            <person name="Shimamura S."/>
            <person name="Takaki Y."/>
            <person name="Nagai Y."/>
            <person name="Toyoda A."/>
            <person name="Suzuki Y."/>
            <person name="Arimoto A."/>
            <person name="Ishii H."/>
            <person name="Satoh N."/>
            <person name="Nishiyama T."/>
            <person name="Hasebe M."/>
            <person name="Maruyama T."/>
            <person name="Minagawa J."/>
            <person name="Obokata J."/>
            <person name="Shigenobu S."/>
        </authorList>
    </citation>
    <scope>NUCLEOTIDE SEQUENCE [LARGE SCALE GENOMIC DNA]</scope>
</reference>
<dbReference type="SMART" id="SM00186">
    <property type="entry name" value="FBG"/>
    <property type="match status" value="1"/>
</dbReference>
<name>A0AAV4HU72_9GAST</name>
<accession>A0AAV4HU72</accession>
<evidence type="ECO:0000313" key="3">
    <source>
        <dbReference type="Proteomes" id="UP000762676"/>
    </source>
</evidence>
<evidence type="ECO:0000313" key="2">
    <source>
        <dbReference type="EMBL" id="GFS01739.1"/>
    </source>
</evidence>
<dbReference type="PANTHER" id="PTHR19143">
    <property type="entry name" value="FIBRINOGEN/TENASCIN/ANGIOPOEITIN"/>
    <property type="match status" value="1"/>
</dbReference>
<feature type="domain" description="Fibrinogen C-terminal" evidence="1">
    <location>
        <begin position="392"/>
        <end position="609"/>
    </location>
</feature>
<dbReference type="SUPFAM" id="SSF56496">
    <property type="entry name" value="Fibrinogen C-terminal domain-like"/>
    <property type="match status" value="1"/>
</dbReference>
<dbReference type="InterPro" id="IPR002181">
    <property type="entry name" value="Fibrinogen_a/b/g_C_dom"/>
</dbReference>
<dbReference type="InterPro" id="IPR014716">
    <property type="entry name" value="Fibrinogen_a/b/g_C_1"/>
</dbReference>
<evidence type="ECO:0000259" key="1">
    <source>
        <dbReference type="PROSITE" id="PS51406"/>
    </source>
</evidence>